<protein>
    <recommendedName>
        <fullName evidence="5">FRIGIDA-like protein</fullName>
    </recommendedName>
</protein>
<dbReference type="EMBL" id="RDQH01000338">
    <property type="protein sequence ID" value="RXH82369.1"/>
    <property type="molecule type" value="Genomic_DNA"/>
</dbReference>
<reference evidence="7 8" key="1">
    <citation type="submission" date="2018-10" db="EMBL/GenBank/DDBJ databases">
        <title>A high-quality apple genome assembly.</title>
        <authorList>
            <person name="Hu J."/>
        </authorList>
    </citation>
    <scope>NUCLEOTIDE SEQUENCE [LARGE SCALE GENOMIC DNA]</scope>
    <source>
        <strain evidence="8">cv. HFTH1</strain>
        <tissue evidence="7">Young leaf</tissue>
    </source>
</reference>
<dbReference type="GO" id="GO:0030154">
    <property type="term" value="P:cell differentiation"/>
    <property type="evidence" value="ECO:0007669"/>
    <property type="project" value="UniProtKB-KW"/>
</dbReference>
<sequence length="679" mass="74539">MSSTVDKISGDLDMTPELRKSFNLLKTHASKVANFTLQWQDLEEHFRCIDNSIQSKLDQLQKQQSEEAHLTPAPQSQPKEPELNFKPNSEEPQLGSGDAQLSSKESQVTATLQSLKTQFDSVETQVKTDEPSPEMSTCNGVPINDGKALLLYANEHLKEKGSVRDGIVNALKASVDAGKLVLEAVKWFYPSESNKGGKELDFSVTRKSCAILLQGLVNVKPVIKPEIIREAMKLALAWKAKVITQMSNSLEVWVFFQLLDAFGLGGEFDSDEILKLFSCVADRYSAPELFRSLGFADKASDFIQKLISENKRVDAVRFSRAFGQFDKFPPVPLLKAHLKFITEDARTSSKSGQDHLKAQDESLDKEIAALIGIKRCVEDYKLVVEPEYYPKTLGKHIRQLKRVRKHRKATLRESKHRKATLRAPGPKAQPQPLSGKKRTAPGQPNEQNRNKHPRTAPALAAQTVSLRGPATVGAIQPSYIRQVSLYDSRSAEYLLSSAGMPRQATTPPSTSYGAISTLNPLRASHHQQGGSFIGQGAEYPSRYYDSAHYAPDTINNLSARSYDLVGSSPGTRGQLVNLTARDYGLTGPSHVHTNSEPGGSGPDLSPLVARYRTSIPANGRTGQLGSAGSPTPMRIASPNSSIPYAYWDPLRAPNYNDRAVPSSSGYGAPSQHPPAIYHL</sequence>
<evidence type="ECO:0000256" key="1">
    <source>
        <dbReference type="ARBA" id="ARBA00008956"/>
    </source>
</evidence>
<gene>
    <name evidence="7" type="ORF">DVH24_036710</name>
</gene>
<keyword evidence="3 5" id="KW-0221">Differentiation</keyword>
<evidence type="ECO:0000256" key="5">
    <source>
        <dbReference type="RuleBase" id="RU364012"/>
    </source>
</evidence>
<organism evidence="7 8">
    <name type="scientific">Malus domestica</name>
    <name type="common">Apple</name>
    <name type="synonym">Pyrus malus</name>
    <dbReference type="NCBI Taxonomy" id="3750"/>
    <lineage>
        <taxon>Eukaryota</taxon>
        <taxon>Viridiplantae</taxon>
        <taxon>Streptophyta</taxon>
        <taxon>Embryophyta</taxon>
        <taxon>Tracheophyta</taxon>
        <taxon>Spermatophyta</taxon>
        <taxon>Magnoliopsida</taxon>
        <taxon>eudicotyledons</taxon>
        <taxon>Gunneridae</taxon>
        <taxon>Pentapetalae</taxon>
        <taxon>rosids</taxon>
        <taxon>fabids</taxon>
        <taxon>Rosales</taxon>
        <taxon>Rosaceae</taxon>
        <taxon>Amygdaloideae</taxon>
        <taxon>Maleae</taxon>
        <taxon>Malus</taxon>
    </lineage>
</organism>
<dbReference type="Pfam" id="PF07899">
    <property type="entry name" value="Frigida"/>
    <property type="match status" value="1"/>
</dbReference>
<comment type="caution">
    <text evidence="7">The sequence shown here is derived from an EMBL/GenBank/DDBJ whole genome shotgun (WGS) entry which is preliminary data.</text>
</comment>
<dbReference type="PANTHER" id="PTHR31791">
    <property type="entry name" value="FRIGIDA-LIKE PROTEIN 3-RELATED"/>
    <property type="match status" value="1"/>
</dbReference>
<comment type="similarity">
    <text evidence="1 5">Belongs to the Frigida family.</text>
</comment>
<keyword evidence="2 5" id="KW-0217">Developmental protein</keyword>
<feature type="compositionally biased region" description="Basic residues" evidence="6">
    <location>
        <begin position="399"/>
        <end position="420"/>
    </location>
</feature>
<dbReference type="Proteomes" id="UP000290289">
    <property type="component" value="Chromosome 12"/>
</dbReference>
<dbReference type="PANTHER" id="PTHR31791:SF32">
    <property type="entry name" value="FRIGIDA-LIKE PROTEIN"/>
    <property type="match status" value="1"/>
</dbReference>
<accession>A0A498IH10</accession>
<name>A0A498IH10_MALDO</name>
<keyword evidence="4 5" id="KW-0287">Flowering</keyword>
<evidence type="ECO:0000313" key="8">
    <source>
        <dbReference type="Proteomes" id="UP000290289"/>
    </source>
</evidence>
<proteinExistence type="inferred from homology"/>
<evidence type="ECO:0000256" key="3">
    <source>
        <dbReference type="ARBA" id="ARBA00022782"/>
    </source>
</evidence>
<evidence type="ECO:0000256" key="2">
    <source>
        <dbReference type="ARBA" id="ARBA00022473"/>
    </source>
</evidence>
<keyword evidence="8" id="KW-1185">Reference proteome</keyword>
<dbReference type="InterPro" id="IPR012474">
    <property type="entry name" value="Frigida"/>
</dbReference>
<feature type="region of interest" description="Disordered" evidence="6">
    <location>
        <begin position="61"/>
        <end position="107"/>
    </location>
</feature>
<evidence type="ECO:0000256" key="6">
    <source>
        <dbReference type="SAM" id="MobiDB-lite"/>
    </source>
</evidence>
<evidence type="ECO:0000256" key="4">
    <source>
        <dbReference type="ARBA" id="ARBA00023089"/>
    </source>
</evidence>
<feature type="region of interest" description="Disordered" evidence="6">
    <location>
        <begin position="121"/>
        <end position="140"/>
    </location>
</feature>
<feature type="region of interest" description="Disordered" evidence="6">
    <location>
        <begin position="399"/>
        <end position="455"/>
    </location>
</feature>
<dbReference type="AlphaFoldDB" id="A0A498IH10"/>
<evidence type="ECO:0000313" key="7">
    <source>
        <dbReference type="EMBL" id="RXH82369.1"/>
    </source>
</evidence>
<dbReference type="GO" id="GO:0009908">
    <property type="term" value="P:flower development"/>
    <property type="evidence" value="ECO:0007669"/>
    <property type="project" value="UniProtKB-KW"/>
</dbReference>